<dbReference type="EMBL" id="CAADEX010000287">
    <property type="protein sequence ID" value="VFJ70535.1"/>
    <property type="molecule type" value="Genomic_DNA"/>
</dbReference>
<name>A0A450TQU2_9GAMM</name>
<dbReference type="InterPro" id="IPR025587">
    <property type="entry name" value="DUF4351"/>
</dbReference>
<feature type="domain" description="DUF4351" evidence="1">
    <location>
        <begin position="3"/>
        <end position="49"/>
    </location>
</feature>
<accession>A0A450TQU2</accession>
<evidence type="ECO:0000313" key="2">
    <source>
        <dbReference type="EMBL" id="VFJ70535.1"/>
    </source>
</evidence>
<proteinExistence type="predicted"/>
<protein>
    <recommendedName>
        <fullName evidence="1">DUF4351 domain-containing protein</fullName>
    </recommendedName>
</protein>
<organism evidence="2">
    <name type="scientific">Candidatus Kentrum sp. DK</name>
    <dbReference type="NCBI Taxonomy" id="2126562"/>
    <lineage>
        <taxon>Bacteria</taxon>
        <taxon>Pseudomonadati</taxon>
        <taxon>Pseudomonadota</taxon>
        <taxon>Gammaproteobacteria</taxon>
        <taxon>Candidatus Kentrum</taxon>
    </lineage>
</organism>
<gene>
    <name evidence="2" type="ORF">BECKDK2373B_GA0170837_12872</name>
</gene>
<reference evidence="2" key="1">
    <citation type="submission" date="2019-02" db="EMBL/GenBank/DDBJ databases">
        <authorList>
            <person name="Gruber-Vodicka R. H."/>
            <person name="Seah K. B. B."/>
        </authorList>
    </citation>
    <scope>NUCLEOTIDE SEQUENCE</scope>
    <source>
        <strain evidence="2">BECK_DK47</strain>
    </source>
</reference>
<dbReference type="Pfam" id="PF14261">
    <property type="entry name" value="DUF4351"/>
    <property type="match status" value="1"/>
</dbReference>
<sequence length="56" mass="6508">MLEGNLENLERLLTKRFGSLDPETRNRLNTARLEQLDLWTDRILDAPTVDAVFEAH</sequence>
<evidence type="ECO:0000259" key="1">
    <source>
        <dbReference type="Pfam" id="PF14261"/>
    </source>
</evidence>
<dbReference type="AlphaFoldDB" id="A0A450TQU2"/>